<keyword evidence="1" id="KW-0449">Lipoprotein</keyword>
<gene>
    <name evidence="1" type="ORF">GGR32_001514</name>
</gene>
<dbReference type="GO" id="GO:0016787">
    <property type="term" value="F:hydrolase activity"/>
    <property type="evidence" value="ECO:0007669"/>
    <property type="project" value="UniProtKB-KW"/>
</dbReference>
<proteinExistence type="predicted"/>
<dbReference type="RefSeq" id="WP_183477572.1">
    <property type="nucleotide sequence ID" value="NZ_JACIFO010000005.1"/>
</dbReference>
<keyword evidence="2" id="KW-1185">Reference proteome</keyword>
<dbReference type="NCBIfam" id="TIGR04549">
    <property type="entry name" value="LP_HExxH_w_tonB"/>
    <property type="match status" value="1"/>
</dbReference>
<evidence type="ECO:0000313" key="2">
    <source>
        <dbReference type="Proteomes" id="UP000553034"/>
    </source>
</evidence>
<dbReference type="PROSITE" id="PS51257">
    <property type="entry name" value="PROKAR_LIPOPROTEIN"/>
    <property type="match status" value="1"/>
</dbReference>
<dbReference type="Pfam" id="PF15890">
    <property type="entry name" value="Peptidase_Mx1"/>
    <property type="match status" value="1"/>
</dbReference>
<dbReference type="EMBL" id="JACIFO010000005">
    <property type="protein sequence ID" value="MBB4119218.1"/>
    <property type="molecule type" value="Genomic_DNA"/>
</dbReference>
<keyword evidence="1" id="KW-0378">Hydrolase</keyword>
<dbReference type="Gene3D" id="3.40.390.70">
    <property type="match status" value="1"/>
</dbReference>
<protein>
    <submittedName>
        <fullName evidence="1">Substrate import-associated zinc metallohydrolase lipoprotein</fullName>
    </submittedName>
</protein>
<comment type="caution">
    <text evidence="1">The sequence shown here is derived from an EMBL/GenBank/DDBJ whole genome shotgun (WGS) entry which is preliminary data.</text>
</comment>
<sequence>MKNKFIKYIAVAAVAIGISACSDDDSIRSESVFDTEAPELTDLDQWIRQEYTNPYNIEVIYKWSEFEFAIERYLYPATLENVEPTLKVVKKIWIDSYTEVGGDDFVKISAPRQLALSGGFNSNPEGTITLGFAEGGKKIVLFNVDFIDFTDRNNIQQFLNTIQHEYTHILNQTVPFDEQTFGEITPTDYNPNWYQSTDAAANEKGFVTAYASSAITEDFAEMVATFLRYDNQGWNDFIDNINNVQARRDIRTKEAMMAEYFNSAFNIDIYELQEVVQQHTDEVVN</sequence>
<name>A0A840EM74_9FLAO</name>
<dbReference type="InterPro" id="IPR030890">
    <property type="entry name" value="LP_HExxH_w_TonB"/>
</dbReference>
<evidence type="ECO:0000313" key="1">
    <source>
        <dbReference type="EMBL" id="MBB4119218.1"/>
    </source>
</evidence>
<reference evidence="1 2" key="1">
    <citation type="submission" date="2020-08" db="EMBL/GenBank/DDBJ databases">
        <title>Genomic Encyclopedia of Type Strains, Phase IV (KMG-IV): sequencing the most valuable type-strain genomes for metagenomic binning, comparative biology and taxonomic classification.</title>
        <authorList>
            <person name="Goeker M."/>
        </authorList>
    </citation>
    <scope>NUCLEOTIDE SEQUENCE [LARGE SCALE GENOMIC DNA]</scope>
    <source>
        <strain evidence="1 2">DSM 29568</strain>
    </source>
</reference>
<dbReference type="AlphaFoldDB" id="A0A840EM74"/>
<organism evidence="1 2">
    <name type="scientific">Mesonia hippocampi</name>
    <dbReference type="NCBI Taxonomy" id="1628250"/>
    <lineage>
        <taxon>Bacteria</taxon>
        <taxon>Pseudomonadati</taxon>
        <taxon>Bacteroidota</taxon>
        <taxon>Flavobacteriia</taxon>
        <taxon>Flavobacteriales</taxon>
        <taxon>Flavobacteriaceae</taxon>
        <taxon>Mesonia</taxon>
    </lineage>
</organism>
<accession>A0A840EM74</accession>
<dbReference type="Proteomes" id="UP000553034">
    <property type="component" value="Unassembled WGS sequence"/>
</dbReference>